<gene>
    <name evidence="6" type="primary">sauU</name>
    <name evidence="6" type="ORF">IMCC3135_24355</name>
</gene>
<dbReference type="InterPro" id="IPR011701">
    <property type="entry name" value="MFS"/>
</dbReference>
<name>A0A2Z2NYU8_9GAMM</name>
<dbReference type="PANTHER" id="PTHR11360:SF308">
    <property type="entry name" value="BLL3089 PROTEIN"/>
    <property type="match status" value="1"/>
</dbReference>
<feature type="transmembrane region" description="Helical" evidence="4">
    <location>
        <begin position="177"/>
        <end position="196"/>
    </location>
</feature>
<dbReference type="GO" id="GO:0022857">
    <property type="term" value="F:transmembrane transporter activity"/>
    <property type="evidence" value="ECO:0007669"/>
    <property type="project" value="InterPro"/>
</dbReference>
<evidence type="ECO:0000256" key="4">
    <source>
        <dbReference type="SAM" id="Phobius"/>
    </source>
</evidence>
<keyword evidence="3 4" id="KW-0472">Membrane</keyword>
<dbReference type="InterPro" id="IPR036259">
    <property type="entry name" value="MFS_trans_sf"/>
</dbReference>
<feature type="transmembrane region" description="Helical" evidence="4">
    <location>
        <begin position="20"/>
        <end position="43"/>
    </location>
</feature>
<dbReference type="KEGG" id="gai:IMCC3135_24355"/>
<feature type="transmembrane region" description="Helical" evidence="4">
    <location>
        <begin position="58"/>
        <end position="76"/>
    </location>
</feature>
<accession>A0A2Z2NYU8</accession>
<feature type="transmembrane region" description="Helical" evidence="4">
    <location>
        <begin position="83"/>
        <end position="104"/>
    </location>
</feature>
<dbReference type="EMBL" id="CP018632">
    <property type="protein sequence ID" value="ASJ74938.1"/>
    <property type="molecule type" value="Genomic_DNA"/>
</dbReference>
<dbReference type="RefSeq" id="WP_205737694.1">
    <property type="nucleotide sequence ID" value="NZ_CP018632.1"/>
</dbReference>
<feature type="transmembrane region" description="Helical" evidence="4">
    <location>
        <begin position="110"/>
        <end position="134"/>
    </location>
</feature>
<dbReference type="AlphaFoldDB" id="A0A2Z2NYU8"/>
<dbReference type="SUPFAM" id="SSF103473">
    <property type="entry name" value="MFS general substrate transporter"/>
    <property type="match status" value="1"/>
</dbReference>
<keyword evidence="7" id="KW-1185">Reference proteome</keyword>
<feature type="transmembrane region" description="Helical" evidence="4">
    <location>
        <begin position="155"/>
        <end position="171"/>
    </location>
</feature>
<feature type="transmembrane region" description="Helical" evidence="4">
    <location>
        <begin position="383"/>
        <end position="404"/>
    </location>
</feature>
<feature type="transmembrane region" description="Helical" evidence="4">
    <location>
        <begin position="350"/>
        <end position="371"/>
    </location>
</feature>
<feature type="transmembrane region" description="Helical" evidence="4">
    <location>
        <begin position="291"/>
        <end position="310"/>
    </location>
</feature>
<dbReference type="InterPro" id="IPR020846">
    <property type="entry name" value="MFS_dom"/>
</dbReference>
<feature type="transmembrane region" description="Helical" evidence="4">
    <location>
        <begin position="225"/>
        <end position="245"/>
    </location>
</feature>
<evidence type="ECO:0000313" key="6">
    <source>
        <dbReference type="EMBL" id="ASJ74938.1"/>
    </source>
</evidence>
<feature type="transmembrane region" description="Helical" evidence="4">
    <location>
        <begin position="316"/>
        <end position="338"/>
    </location>
</feature>
<feature type="transmembrane region" description="Helical" evidence="4">
    <location>
        <begin position="257"/>
        <end position="279"/>
    </location>
</feature>
<sequence length="414" mass="44807">MALRDQLLTFSRFLSSNLRWLAGGILLTFCSSVGQTFFIASFAGEIRADFDLSHGDFGIIYMLATLGSAATLILVGRVADEIAIYKVAMALIVLLAAAALLMASAETIPILLISIYFLRLLGQGMMTHTAMVAMGRWFVVERGRAVSVTSTGHQLGEGVLPLVVIALLAMTGWRTAWVVAAIVLVFVALPLSYLCLRTPRTPSQGDRDNHERGRQWTRAEVLRDAPFWAVCTGVLAPAFIGTSVFFHQVHLSALKDWAPGVVASSFAVMSITSVCVGLLTGHVIDRYSARFILPFFLLPLALGCLVLSLGQQPFMMSVFMFLLGGSYGVSNAVFGAIWPEIYGTRHLGAVRSVVSAAMVFASALGPGLTGWLIDLGVGFEQQLLVMCLYCVATMLVLFPVSKVLRQRHLLQPSQ</sequence>
<evidence type="ECO:0000256" key="1">
    <source>
        <dbReference type="ARBA" id="ARBA00022692"/>
    </source>
</evidence>
<evidence type="ECO:0000256" key="3">
    <source>
        <dbReference type="ARBA" id="ARBA00023136"/>
    </source>
</evidence>
<dbReference type="Gene3D" id="1.20.1250.20">
    <property type="entry name" value="MFS general substrate transporter like domains"/>
    <property type="match status" value="1"/>
</dbReference>
<organism evidence="6 7">
    <name type="scientific">Granulosicoccus antarcticus IMCC3135</name>
    <dbReference type="NCBI Taxonomy" id="1192854"/>
    <lineage>
        <taxon>Bacteria</taxon>
        <taxon>Pseudomonadati</taxon>
        <taxon>Pseudomonadota</taxon>
        <taxon>Gammaproteobacteria</taxon>
        <taxon>Chromatiales</taxon>
        <taxon>Granulosicoccaceae</taxon>
        <taxon>Granulosicoccus</taxon>
    </lineage>
</organism>
<protein>
    <submittedName>
        <fullName evidence="6">Putative sulfoacetate transporter SauU</fullName>
    </submittedName>
</protein>
<evidence type="ECO:0000256" key="2">
    <source>
        <dbReference type="ARBA" id="ARBA00022989"/>
    </source>
</evidence>
<evidence type="ECO:0000313" key="7">
    <source>
        <dbReference type="Proteomes" id="UP000250079"/>
    </source>
</evidence>
<dbReference type="InterPro" id="IPR050327">
    <property type="entry name" value="Proton-linked_MCT"/>
</dbReference>
<keyword evidence="2 4" id="KW-1133">Transmembrane helix</keyword>
<keyword evidence="1 4" id="KW-0812">Transmembrane</keyword>
<dbReference type="Proteomes" id="UP000250079">
    <property type="component" value="Chromosome"/>
</dbReference>
<dbReference type="Pfam" id="PF07690">
    <property type="entry name" value="MFS_1"/>
    <property type="match status" value="1"/>
</dbReference>
<dbReference type="PROSITE" id="PS50850">
    <property type="entry name" value="MFS"/>
    <property type="match status" value="1"/>
</dbReference>
<feature type="domain" description="Major facilitator superfamily (MFS) profile" evidence="5">
    <location>
        <begin position="8"/>
        <end position="405"/>
    </location>
</feature>
<reference evidence="6 7" key="1">
    <citation type="submission" date="2016-12" db="EMBL/GenBank/DDBJ databases">
        <authorList>
            <person name="Song W.-J."/>
            <person name="Kurnit D.M."/>
        </authorList>
    </citation>
    <scope>NUCLEOTIDE SEQUENCE [LARGE SCALE GENOMIC DNA]</scope>
    <source>
        <strain evidence="6 7">IMCC3135</strain>
    </source>
</reference>
<dbReference type="PANTHER" id="PTHR11360">
    <property type="entry name" value="MONOCARBOXYLATE TRANSPORTER"/>
    <property type="match status" value="1"/>
</dbReference>
<evidence type="ECO:0000259" key="5">
    <source>
        <dbReference type="PROSITE" id="PS50850"/>
    </source>
</evidence>
<proteinExistence type="predicted"/>